<keyword evidence="2" id="KW-1185">Reference proteome</keyword>
<dbReference type="Proteomes" id="UP001500552">
    <property type="component" value="Unassembled WGS sequence"/>
</dbReference>
<organism evidence="1 2">
    <name type="scientific">Pontibacter saemangeumensis</name>
    <dbReference type="NCBI Taxonomy" id="1084525"/>
    <lineage>
        <taxon>Bacteria</taxon>
        <taxon>Pseudomonadati</taxon>
        <taxon>Bacteroidota</taxon>
        <taxon>Cytophagia</taxon>
        <taxon>Cytophagales</taxon>
        <taxon>Hymenobacteraceae</taxon>
        <taxon>Pontibacter</taxon>
    </lineage>
</organism>
<sequence>MFMFGFLLYSCTEEEMVSPMNLPSGELVLKPDGPSVSNLDAKMASACRKALEGKCFRGKFVSINPDNLRTDADIENFCLSPNVFCDRQECIDRVKVLLNRAPGGTQGDPCLP</sequence>
<accession>A0ABP8LV17</accession>
<proteinExistence type="predicted"/>
<dbReference type="EMBL" id="BAABHC010000015">
    <property type="protein sequence ID" value="GAA4435402.1"/>
    <property type="molecule type" value="Genomic_DNA"/>
</dbReference>
<protein>
    <submittedName>
        <fullName evidence="1">Uncharacterized protein</fullName>
    </submittedName>
</protein>
<evidence type="ECO:0000313" key="2">
    <source>
        <dbReference type="Proteomes" id="UP001500552"/>
    </source>
</evidence>
<reference evidence="2" key="1">
    <citation type="journal article" date="2019" name="Int. J. Syst. Evol. Microbiol.">
        <title>The Global Catalogue of Microorganisms (GCM) 10K type strain sequencing project: providing services to taxonomists for standard genome sequencing and annotation.</title>
        <authorList>
            <consortium name="The Broad Institute Genomics Platform"/>
            <consortium name="The Broad Institute Genome Sequencing Center for Infectious Disease"/>
            <person name="Wu L."/>
            <person name="Ma J."/>
        </authorList>
    </citation>
    <scope>NUCLEOTIDE SEQUENCE [LARGE SCALE GENOMIC DNA]</scope>
    <source>
        <strain evidence="2">JCM 17926</strain>
    </source>
</reference>
<evidence type="ECO:0000313" key="1">
    <source>
        <dbReference type="EMBL" id="GAA4435402.1"/>
    </source>
</evidence>
<comment type="caution">
    <text evidence="1">The sequence shown here is derived from an EMBL/GenBank/DDBJ whole genome shotgun (WGS) entry which is preliminary data.</text>
</comment>
<gene>
    <name evidence="1" type="ORF">GCM10023188_27350</name>
</gene>
<name>A0ABP8LV17_9BACT</name>